<dbReference type="HOGENOM" id="CLU_043473_4_0_0"/>
<evidence type="ECO:0000256" key="4">
    <source>
        <dbReference type="ARBA" id="ARBA00022842"/>
    </source>
</evidence>
<dbReference type="InterPro" id="IPR006357">
    <property type="entry name" value="HAD-SF_hydro_IIA"/>
</dbReference>
<keyword evidence="7" id="KW-1185">Reference proteome</keyword>
<dbReference type="STRING" id="525904.Tter_2071"/>
<proteinExistence type="inferred from homology"/>
<dbReference type="SUPFAM" id="SSF56784">
    <property type="entry name" value="HAD-like"/>
    <property type="match status" value="1"/>
</dbReference>
<dbReference type="NCBIfam" id="TIGR01549">
    <property type="entry name" value="HAD-SF-IA-v1"/>
    <property type="match status" value="1"/>
</dbReference>
<dbReference type="PANTHER" id="PTHR19288">
    <property type="entry name" value="4-NITROPHENYLPHOSPHATASE-RELATED"/>
    <property type="match status" value="1"/>
</dbReference>
<dbReference type="InterPro" id="IPR023214">
    <property type="entry name" value="HAD_sf"/>
</dbReference>
<dbReference type="NCBIfam" id="TIGR01458">
    <property type="entry name" value="HAD-SF-IIA-hyp3"/>
    <property type="match status" value="1"/>
</dbReference>
<accession>D1CGV3</accession>
<dbReference type="OrthoDB" id="148966at2"/>
<dbReference type="Proteomes" id="UP000000323">
    <property type="component" value="Chromosome 2"/>
</dbReference>
<dbReference type="InterPro" id="IPR036412">
    <property type="entry name" value="HAD-like_sf"/>
</dbReference>
<dbReference type="Pfam" id="PF13344">
    <property type="entry name" value="Hydrolase_6"/>
    <property type="match status" value="1"/>
</dbReference>
<reference evidence="7" key="1">
    <citation type="journal article" date="2010" name="Stand. Genomic Sci.">
        <title>Complete genome sequence of 'Thermobaculum terrenum' type strain (YNP1).</title>
        <authorList>
            <person name="Kiss H."/>
            <person name="Cleland D."/>
            <person name="Lapidus A."/>
            <person name="Lucas S."/>
            <person name="Glavina Del Rio T."/>
            <person name="Nolan M."/>
            <person name="Tice H."/>
            <person name="Han C."/>
            <person name="Goodwin L."/>
            <person name="Pitluck S."/>
            <person name="Liolios K."/>
            <person name="Ivanova N."/>
            <person name="Mavromatis K."/>
            <person name="Ovchinnikova G."/>
            <person name="Pati A."/>
            <person name="Chen A."/>
            <person name="Palaniappan K."/>
            <person name="Land M."/>
            <person name="Hauser L."/>
            <person name="Chang Y."/>
            <person name="Jeffries C."/>
            <person name="Lu M."/>
            <person name="Brettin T."/>
            <person name="Detter J."/>
            <person name="Goker M."/>
            <person name="Tindall B."/>
            <person name="Beck B."/>
            <person name="McDermott T."/>
            <person name="Woyke T."/>
            <person name="Bristow J."/>
            <person name="Eisen J."/>
            <person name="Markowitz V."/>
            <person name="Hugenholtz P."/>
            <person name="Kyrpides N."/>
            <person name="Klenk H."/>
            <person name="Cheng J."/>
        </authorList>
    </citation>
    <scope>NUCLEOTIDE SEQUENCE [LARGE SCALE GENOMIC DNA]</scope>
    <source>
        <strain evidence="7">ATCC BAA-798 / YNP1</strain>
    </source>
</reference>
<evidence type="ECO:0000313" key="7">
    <source>
        <dbReference type="Proteomes" id="UP000000323"/>
    </source>
</evidence>
<dbReference type="InterPro" id="IPR006439">
    <property type="entry name" value="HAD-SF_hydro_IA"/>
</dbReference>
<keyword evidence="4" id="KW-0460">Magnesium</keyword>
<comment type="cofactor">
    <cofactor evidence="1">
        <name>Mg(2+)</name>
        <dbReference type="ChEBI" id="CHEBI:18420"/>
    </cofactor>
</comment>
<evidence type="ECO:0000313" key="6">
    <source>
        <dbReference type="EMBL" id="ACZ42974.1"/>
    </source>
</evidence>
<dbReference type="AlphaFoldDB" id="D1CGV3"/>
<dbReference type="GO" id="GO:0005737">
    <property type="term" value="C:cytoplasm"/>
    <property type="evidence" value="ECO:0007669"/>
    <property type="project" value="TreeGrafter"/>
</dbReference>
<organism evidence="6 7">
    <name type="scientific">Thermobaculum terrenum (strain ATCC BAA-798 / CCMEE 7001 / YNP1)</name>
    <dbReference type="NCBI Taxonomy" id="525904"/>
    <lineage>
        <taxon>Bacteria</taxon>
        <taxon>Bacillati</taxon>
        <taxon>Chloroflexota</taxon>
        <taxon>Chloroflexia</taxon>
        <taxon>Candidatus Thermobaculales</taxon>
        <taxon>Candidatus Thermobaculaceae</taxon>
        <taxon>Thermobaculum</taxon>
    </lineage>
</organism>
<comment type="similarity">
    <text evidence="2">Belongs to the HAD-like hydrolase superfamily.</text>
</comment>
<dbReference type="RefSeq" id="WP_012876005.1">
    <property type="nucleotide sequence ID" value="NC_013526.1"/>
</dbReference>
<dbReference type="InterPro" id="IPR006355">
    <property type="entry name" value="LHPP/HDHD2"/>
</dbReference>
<dbReference type="PANTHER" id="PTHR19288:SF46">
    <property type="entry name" value="HALOACID DEHALOGENASE-LIKE HYDROLASE DOMAIN-CONTAINING PROTEIN 2"/>
    <property type="match status" value="1"/>
</dbReference>
<name>D1CGV3_THET1</name>
<dbReference type="Pfam" id="PF13242">
    <property type="entry name" value="Hydrolase_like"/>
    <property type="match status" value="1"/>
</dbReference>
<dbReference type="GO" id="GO:0046872">
    <property type="term" value="F:metal ion binding"/>
    <property type="evidence" value="ECO:0007669"/>
    <property type="project" value="UniProtKB-KW"/>
</dbReference>
<dbReference type="GO" id="GO:0016791">
    <property type="term" value="F:phosphatase activity"/>
    <property type="evidence" value="ECO:0007669"/>
    <property type="project" value="InterPro"/>
</dbReference>
<dbReference type="KEGG" id="ttr:Tter_2071"/>
<sequence>MQIKGLLLDIDGVLVDAGRSVPRGPEALRALASEGVPYRLVSNSSQRSRRALAMRLQSMGYSVDTEEIFTPAVAAARFLVSKRASAYLAVRDEAKEDFQEVGVREDDRRPRYVVLGDMGEDVTYGRLNRILRFLLGGSQLIALGRTRIWRAPDGPALDVGPFVALFEEATGRQAIVFGKPEPKMFEEAAHSMRLKLGDVAMVGDDADVDVAAAKRAGAGLGVLVRTGKYRPGDEARYDPPPDEVHDSFPDFVDHFLSAVRSAAGSP</sequence>
<keyword evidence="6" id="KW-0378">Hydrolase</keyword>
<dbReference type="NCBIfam" id="TIGR01460">
    <property type="entry name" value="HAD-SF-IIA"/>
    <property type="match status" value="1"/>
</dbReference>
<dbReference type="EMBL" id="CP001826">
    <property type="protein sequence ID" value="ACZ42974.1"/>
    <property type="molecule type" value="Genomic_DNA"/>
</dbReference>
<evidence type="ECO:0000256" key="1">
    <source>
        <dbReference type="ARBA" id="ARBA00001946"/>
    </source>
</evidence>
<evidence type="ECO:0000256" key="5">
    <source>
        <dbReference type="ARBA" id="ARBA00039666"/>
    </source>
</evidence>
<dbReference type="Gene3D" id="3.40.50.1000">
    <property type="entry name" value="HAD superfamily/HAD-like"/>
    <property type="match status" value="2"/>
</dbReference>
<evidence type="ECO:0000256" key="3">
    <source>
        <dbReference type="ARBA" id="ARBA00022723"/>
    </source>
</evidence>
<evidence type="ECO:0000256" key="2">
    <source>
        <dbReference type="ARBA" id="ARBA00007958"/>
    </source>
</evidence>
<gene>
    <name evidence="6" type="ordered locus">Tter_2071</name>
</gene>
<protein>
    <recommendedName>
        <fullName evidence="5">Haloacid dehalogenase-like hydrolase domain-containing protein 2</fullName>
    </recommendedName>
</protein>
<dbReference type="eggNOG" id="COG0647">
    <property type="taxonomic scope" value="Bacteria"/>
</dbReference>
<keyword evidence="3" id="KW-0479">Metal-binding</keyword>